<dbReference type="PANTHER" id="PTHR11782:SF33">
    <property type="entry name" value="ECTONUCLEOSIDE TRIPHOSPHATE DIPHOSPHOHYDROLASE 2"/>
    <property type="match status" value="1"/>
</dbReference>
<dbReference type="Gene3D" id="3.30.420.150">
    <property type="entry name" value="Exopolyphosphatase. Domain 2"/>
    <property type="match status" value="1"/>
</dbReference>
<evidence type="ECO:0000256" key="3">
    <source>
        <dbReference type="PIRSR" id="PIRSR600407-1"/>
    </source>
</evidence>
<dbReference type="GO" id="GO:0045134">
    <property type="term" value="F:UDP phosphatase activity"/>
    <property type="evidence" value="ECO:0007669"/>
    <property type="project" value="TreeGrafter"/>
</dbReference>
<dbReference type="AlphaFoldDB" id="A0A834EZQ1"/>
<dbReference type="Pfam" id="PF01150">
    <property type="entry name" value="GDA1_CD39"/>
    <property type="match status" value="1"/>
</dbReference>
<dbReference type="PROSITE" id="PS01238">
    <property type="entry name" value="GDA1_CD39_NTPASE"/>
    <property type="match status" value="1"/>
</dbReference>
<evidence type="ECO:0000313" key="8">
    <source>
        <dbReference type="Proteomes" id="UP000646548"/>
    </source>
</evidence>
<feature type="transmembrane region" description="Helical" evidence="6">
    <location>
        <begin position="519"/>
        <end position="541"/>
    </location>
</feature>
<dbReference type="GO" id="GO:0005524">
    <property type="term" value="F:ATP binding"/>
    <property type="evidence" value="ECO:0007669"/>
    <property type="project" value="UniProtKB-KW"/>
</dbReference>
<protein>
    <submittedName>
        <fullName evidence="7">Ectonucleoside triphosphate diphosphohydrolase 2</fullName>
    </submittedName>
</protein>
<keyword evidence="6" id="KW-0812">Transmembrane</keyword>
<keyword evidence="4" id="KW-0547">Nucleotide-binding</keyword>
<dbReference type="GO" id="GO:0017111">
    <property type="term" value="F:ribonucleoside triphosphate phosphatase activity"/>
    <property type="evidence" value="ECO:0007669"/>
    <property type="project" value="TreeGrafter"/>
</dbReference>
<accession>A0A834EZQ1</accession>
<dbReference type="FunFam" id="3.30.420.40:FF:000068">
    <property type="entry name" value="Ectonucleoside triphosphate diphosphohydrolase 1"/>
    <property type="match status" value="1"/>
</dbReference>
<evidence type="ECO:0000256" key="4">
    <source>
        <dbReference type="PIRSR" id="PIRSR600407-2"/>
    </source>
</evidence>
<evidence type="ECO:0000256" key="2">
    <source>
        <dbReference type="ARBA" id="ARBA00022801"/>
    </source>
</evidence>
<keyword evidence="6" id="KW-0472">Membrane</keyword>
<dbReference type="InterPro" id="IPR000407">
    <property type="entry name" value="GDA1_CD39_NTPase"/>
</dbReference>
<comment type="caution">
    <text evidence="7">The sequence shown here is derived from an EMBL/GenBank/DDBJ whole genome shotgun (WGS) entry which is preliminary data.</text>
</comment>
<dbReference type="Proteomes" id="UP000646548">
    <property type="component" value="Unassembled WGS sequence"/>
</dbReference>
<dbReference type="GO" id="GO:0004382">
    <property type="term" value="F:GDP phosphatase activity"/>
    <property type="evidence" value="ECO:0007669"/>
    <property type="project" value="TreeGrafter"/>
</dbReference>
<proteinExistence type="inferred from homology"/>
<feature type="binding site" evidence="4">
    <location>
        <begin position="263"/>
        <end position="267"/>
    </location>
    <ligand>
        <name>ATP</name>
        <dbReference type="ChEBI" id="CHEBI:30616"/>
    </ligand>
</feature>
<feature type="transmembrane region" description="Helical" evidence="6">
    <location>
        <begin position="66"/>
        <end position="85"/>
    </location>
</feature>
<keyword evidence="4" id="KW-0067">ATP-binding</keyword>
<dbReference type="GO" id="GO:0009134">
    <property type="term" value="P:nucleoside diphosphate catabolic process"/>
    <property type="evidence" value="ECO:0007669"/>
    <property type="project" value="TreeGrafter"/>
</dbReference>
<dbReference type="EMBL" id="WKFB01001030">
    <property type="protein sequence ID" value="KAF6715724.1"/>
    <property type="molecule type" value="Genomic_DNA"/>
</dbReference>
<evidence type="ECO:0000256" key="6">
    <source>
        <dbReference type="SAM" id="Phobius"/>
    </source>
</evidence>
<name>A0A834EZQ1_ORYME</name>
<keyword evidence="6" id="KW-1133">Transmembrane helix</keyword>
<dbReference type="Gene3D" id="3.30.420.40">
    <property type="match status" value="1"/>
</dbReference>
<gene>
    <name evidence="7" type="ORF">FQA47_014203</name>
</gene>
<reference evidence="7" key="1">
    <citation type="journal article" name="BMC Genomics">
        <title>Long-read sequencing and de novo genome assembly of marine medaka (Oryzias melastigma).</title>
        <authorList>
            <person name="Liang P."/>
            <person name="Saqib H.S.A."/>
            <person name="Ni X."/>
            <person name="Shen Y."/>
        </authorList>
    </citation>
    <scope>NUCLEOTIDE SEQUENCE</scope>
    <source>
        <strain evidence="7">Bigg-433</strain>
    </source>
</reference>
<comment type="similarity">
    <text evidence="1 5">Belongs to the GDA1/CD39 NTPase family.</text>
</comment>
<feature type="active site" description="Proton acceptor" evidence="3">
    <location>
        <position position="224"/>
    </location>
</feature>
<dbReference type="PANTHER" id="PTHR11782">
    <property type="entry name" value="ADENOSINE/GUANOSINE DIPHOSPHATASE"/>
    <property type="match status" value="1"/>
</dbReference>
<sequence length="555" mass="61470">MTRLMKELENNIHQVWIQAHANWKKWYSAGSPHQPRASVPLRRARARTCSSSGGAEQRSMAGRSRLPLVSVALLVFSVVVILLLAVPVQDVQQAPGFMYGIVLDAGSSHTALFIYRWPADKQNGTGVVTQHAECHVKGNGISSYAGQKGEAGKSLVECLDQAVRDIPKDKHQLTPVYLGATAGMRLLNKSNPQQSDQILKEVGDKIKSYPFKFKGATILSGQDEGAYGWVTVNYLLENFIKYGFVGRWMSPGRTTVGALDLGGASTQITFATQELVEEKRNSMKMLLYGQTYSLYTHSFLCYGINQVYMRMLAHVVKSQGYMQSVTNPCYPADVNSTLKMDDVFGSPCTEEHKPKPYNPDATLTVKGSGNYQQCEENMSNLFSFKDCPYSQCSFNGIFQPNITGNFMAFSTFFYVHSFLQKLTGKPVNSPQQLQEATQTACSMTLSQVMLYMDYYCTASVFMKTLMLKGYAFDNSTFPQISFQKKAGDTSVGWALGYMLTLSNLLPAERGSLRKALTPGVWGTLIFLFALLLAAALGFLLYQALSKRKDDDEGAI</sequence>
<evidence type="ECO:0000313" key="7">
    <source>
        <dbReference type="EMBL" id="KAF6715724.1"/>
    </source>
</evidence>
<keyword evidence="2 5" id="KW-0378">Hydrolase</keyword>
<evidence type="ECO:0000256" key="5">
    <source>
        <dbReference type="RuleBase" id="RU003833"/>
    </source>
</evidence>
<organism evidence="7 8">
    <name type="scientific">Oryzias melastigma</name>
    <name type="common">Marine medaka</name>
    <dbReference type="NCBI Taxonomy" id="30732"/>
    <lineage>
        <taxon>Eukaryota</taxon>
        <taxon>Metazoa</taxon>
        <taxon>Chordata</taxon>
        <taxon>Craniata</taxon>
        <taxon>Vertebrata</taxon>
        <taxon>Euteleostomi</taxon>
        <taxon>Actinopterygii</taxon>
        <taxon>Neopterygii</taxon>
        <taxon>Teleostei</taxon>
        <taxon>Neoteleostei</taxon>
        <taxon>Acanthomorphata</taxon>
        <taxon>Ovalentaria</taxon>
        <taxon>Atherinomorphae</taxon>
        <taxon>Beloniformes</taxon>
        <taxon>Adrianichthyidae</taxon>
        <taxon>Oryziinae</taxon>
        <taxon>Oryzias</taxon>
    </lineage>
</organism>
<dbReference type="GO" id="GO:0005886">
    <property type="term" value="C:plasma membrane"/>
    <property type="evidence" value="ECO:0007669"/>
    <property type="project" value="TreeGrafter"/>
</dbReference>
<evidence type="ECO:0000256" key="1">
    <source>
        <dbReference type="ARBA" id="ARBA00009283"/>
    </source>
</evidence>